<evidence type="ECO:0000313" key="3">
    <source>
        <dbReference type="Proteomes" id="UP001165267"/>
    </source>
</evidence>
<feature type="transmembrane region" description="Helical" evidence="1">
    <location>
        <begin position="45"/>
        <end position="68"/>
    </location>
</feature>
<feature type="transmembrane region" description="Helical" evidence="1">
    <location>
        <begin position="12"/>
        <end position="33"/>
    </location>
</feature>
<dbReference type="Pfam" id="PF11911">
    <property type="entry name" value="DUF3429"/>
    <property type="match status" value="1"/>
</dbReference>
<sequence>MTQALKTHWMSTLGYGGLIPFLGLAVLTGVYSGTDTAAELARYNMVYALCIVSFLGAVHWGLAISLSSSPPKPGFLGGVDQAEFETRSFIWGVTPSLLAWLAGAFSPAQHTLWILGGVLAFVWLVDQHLLKPMKAFDSYLKLRNHLTAGAILGLLITACFV</sequence>
<dbReference type="Proteomes" id="UP001165267">
    <property type="component" value="Unassembled WGS sequence"/>
</dbReference>
<organism evidence="2 3">
    <name type="scientific">Limnobacter parvus</name>
    <dbReference type="NCBI Taxonomy" id="2939690"/>
    <lineage>
        <taxon>Bacteria</taxon>
        <taxon>Pseudomonadati</taxon>
        <taxon>Pseudomonadota</taxon>
        <taxon>Betaproteobacteria</taxon>
        <taxon>Burkholderiales</taxon>
        <taxon>Burkholderiaceae</taxon>
        <taxon>Limnobacter</taxon>
    </lineage>
</organism>
<evidence type="ECO:0000313" key="2">
    <source>
        <dbReference type="EMBL" id="MCR2745031.1"/>
    </source>
</evidence>
<dbReference type="InterPro" id="IPR021836">
    <property type="entry name" value="DUF3429"/>
</dbReference>
<dbReference type="RefSeq" id="WP_257510286.1">
    <property type="nucleotide sequence ID" value="NZ_JANKHG010000001.1"/>
</dbReference>
<dbReference type="PANTHER" id="PTHR15887">
    <property type="entry name" value="TRANSMEMBRANE PROTEIN 69"/>
    <property type="match status" value="1"/>
</dbReference>
<dbReference type="EMBL" id="JANKHG010000001">
    <property type="protein sequence ID" value="MCR2745031.1"/>
    <property type="molecule type" value="Genomic_DNA"/>
</dbReference>
<comment type="caution">
    <text evidence="2">The sequence shown here is derived from an EMBL/GenBank/DDBJ whole genome shotgun (WGS) entry which is preliminary data.</text>
</comment>
<dbReference type="PANTHER" id="PTHR15887:SF1">
    <property type="entry name" value="TRANSMEMBRANE PROTEIN 69"/>
    <property type="match status" value="1"/>
</dbReference>
<name>A0ABT1XCL7_9BURK</name>
<keyword evidence="1" id="KW-1133">Transmembrane helix</keyword>
<proteinExistence type="predicted"/>
<keyword evidence="1" id="KW-0472">Membrane</keyword>
<accession>A0ABT1XCL7</accession>
<gene>
    <name evidence="2" type="ORF">NSP04_00025</name>
</gene>
<keyword evidence="1" id="KW-0812">Transmembrane</keyword>
<feature type="transmembrane region" description="Helical" evidence="1">
    <location>
        <begin position="112"/>
        <end position="130"/>
    </location>
</feature>
<evidence type="ECO:0000256" key="1">
    <source>
        <dbReference type="SAM" id="Phobius"/>
    </source>
</evidence>
<reference evidence="2" key="1">
    <citation type="submission" date="2022-07" db="EMBL/GenBank/DDBJ databases">
        <authorList>
            <person name="Xamxidin M."/>
        </authorList>
    </citation>
    <scope>NUCLEOTIDE SEQUENCE</scope>
    <source>
        <strain evidence="2">YS8-69</strain>
    </source>
</reference>
<keyword evidence="3" id="KW-1185">Reference proteome</keyword>
<protein>
    <submittedName>
        <fullName evidence="2">DUF3429 domain-containing protein</fullName>
    </submittedName>
</protein>